<dbReference type="AlphaFoldDB" id="Q9PAI5"/>
<organism evidence="1 2">
    <name type="scientific">Xylella fastidiosa (strain 9a5c)</name>
    <dbReference type="NCBI Taxonomy" id="160492"/>
    <lineage>
        <taxon>Bacteria</taxon>
        <taxon>Pseudomonadati</taxon>
        <taxon>Pseudomonadota</taxon>
        <taxon>Gammaproteobacteria</taxon>
        <taxon>Lysobacterales</taxon>
        <taxon>Lysobacteraceae</taxon>
        <taxon>Xylella</taxon>
    </lineage>
</organism>
<sequence>MMKHQSPHRSRRLHRVICHHYQSGSTCLGPYLRLATSLWKATSGRQVRQSFLKNHPLSQSRYRHTAAHTESDVSNIWTLNLFEDNAGYTADPKDKDTGTDAQHFGLQVAHDNAITYHQFQCPLSLCNITWLHPLCFPSKRETILQ</sequence>
<dbReference type="EMBL" id="AE003849">
    <property type="protein sequence ID" value="AAF85330.1"/>
    <property type="molecule type" value="Genomic_DNA"/>
</dbReference>
<accession>Q9PAI5</accession>
<gene>
    <name evidence="1" type="ordered locus">XF_2533</name>
</gene>
<dbReference type="PIR" id="A82546">
    <property type="entry name" value="A82546"/>
</dbReference>
<evidence type="ECO:0000313" key="2">
    <source>
        <dbReference type="Proteomes" id="UP000000812"/>
    </source>
</evidence>
<dbReference type="Proteomes" id="UP000000812">
    <property type="component" value="Chromosome"/>
</dbReference>
<dbReference type="KEGG" id="xfa:XF_2533"/>
<dbReference type="HOGENOM" id="CLU_1786171_0_0_6"/>
<name>Q9PAI5_XYLFA</name>
<reference evidence="1 2" key="1">
    <citation type="journal article" date="2000" name="Nature">
        <title>The genome sequence of the plant pathogen Xylella fastidiosa.</title>
        <authorList>
            <person name="Simpson A.J."/>
            <person name="Reinach F.C."/>
            <person name="Arruda P."/>
            <person name="Abreu F.A."/>
            <person name="Acencio M."/>
            <person name="Alvarenga R."/>
            <person name="Alves L.M."/>
            <person name="Araya J.E."/>
            <person name="Baia G.S."/>
            <person name="Baptista C.S."/>
            <person name="Barros M.H."/>
            <person name="Bonaccorsi E.D."/>
            <person name="Bordin S."/>
            <person name="Bove J.M."/>
            <person name="Briones M.R."/>
            <person name="Bueno M.R."/>
            <person name="Camargo A.A."/>
            <person name="Camargo L.E."/>
            <person name="Carraro D.M."/>
            <person name="Carrer H."/>
            <person name="Colauto N.B."/>
            <person name="Colombo C."/>
            <person name="Costa F.F."/>
            <person name="Costa M.C."/>
            <person name="Costa-Neto C.M."/>
            <person name="Coutinho L.L."/>
            <person name="Cristofani M."/>
            <person name="Dias-Neto E."/>
            <person name="Docena C."/>
            <person name="El-Dorry H."/>
            <person name="Facincani A.P."/>
            <person name="Ferreira A.J."/>
            <person name="Ferreira V.C."/>
            <person name="Ferro J.A."/>
            <person name="Fraga J.S."/>
            <person name="Franca S.C."/>
            <person name="Franco M.C."/>
            <person name="Frohme M."/>
            <person name="Furlan L.R."/>
            <person name="Garnier M."/>
            <person name="Goldman G.H."/>
            <person name="Goldman M.H."/>
            <person name="Gomes S.L."/>
            <person name="Gruber A."/>
            <person name="Ho P.L."/>
            <person name="Hoheisel J.D."/>
            <person name="Junqueira M.L."/>
            <person name="Kemper E.L."/>
            <person name="Kitajima J.P."/>
            <person name="Krieger J.E."/>
            <person name="Kuramae E.E."/>
            <person name="Laigret F."/>
            <person name="Lambais M.R."/>
            <person name="Leite L.C."/>
            <person name="Lemos E.G."/>
            <person name="Lemos M.V."/>
            <person name="Lopes S.A."/>
            <person name="Lopes C.R."/>
            <person name="Machado J.A."/>
            <person name="Machado M.A."/>
            <person name="Madeira A.M."/>
            <person name="Madeira H.M."/>
            <person name="Marino C.L."/>
            <person name="Marques M.V."/>
            <person name="Martins E.A."/>
            <person name="Martins E.M."/>
            <person name="Matsukuma A.Y."/>
            <person name="Menck C.F."/>
            <person name="Miracca E.C."/>
            <person name="Miyaki C.Y."/>
            <person name="Monteriro-Vitorello C.B."/>
            <person name="Moon D.H."/>
            <person name="Nagai M.A."/>
            <person name="Nascimento A.L."/>
            <person name="Netto L.E."/>
            <person name="Nhani A.Jr."/>
            <person name="Nobrega F.G."/>
            <person name="Nunes L.R."/>
            <person name="Oliveira M.A."/>
            <person name="de Oliveira M.C."/>
            <person name="de Oliveira R.C."/>
            <person name="Palmieri D.A."/>
            <person name="Paris A."/>
            <person name="Peixoto B.R."/>
            <person name="Pereira G.A."/>
            <person name="Pereira H.A.Jr."/>
            <person name="Pesquero J.B."/>
            <person name="Quaggio R.B."/>
            <person name="Roberto P.G."/>
            <person name="Rodrigues V."/>
            <person name="de M Rosa A.J."/>
            <person name="de Rosa V.E.Jr."/>
            <person name="de Sa R.G."/>
            <person name="Santelli R.V."/>
            <person name="Sawasaki H.E."/>
            <person name="da Silva A.C."/>
            <person name="da Silva A.M."/>
            <person name="da Silva F.R."/>
            <person name="da Silva W.A.Jr."/>
            <person name="da Silveira J.F."/>
            <person name="Silvestri M.L."/>
            <person name="Siqueira W.J."/>
            <person name="de Souza A.A."/>
            <person name="de Souza A.P."/>
            <person name="Terenzi M.F."/>
            <person name="Truffi D."/>
            <person name="Tsai S.M."/>
            <person name="Tsuhako M.H."/>
            <person name="Vallada H."/>
            <person name="Van Sluys M.A."/>
            <person name="Verjovski-Almeida S."/>
            <person name="Vettore A.L."/>
            <person name="Zago M.A."/>
            <person name="Zatz M."/>
            <person name="Meidanis J."/>
            <person name="Setubal J.C."/>
        </authorList>
    </citation>
    <scope>NUCLEOTIDE SEQUENCE [LARGE SCALE GENOMIC DNA]</scope>
    <source>
        <strain evidence="1 2">9a5c</strain>
    </source>
</reference>
<proteinExistence type="predicted"/>
<evidence type="ECO:0000313" key="1">
    <source>
        <dbReference type="EMBL" id="AAF85330.1"/>
    </source>
</evidence>
<protein>
    <submittedName>
        <fullName evidence="1">Uncharacterized protein</fullName>
    </submittedName>
</protein>